<keyword evidence="2" id="KW-1185">Reference proteome</keyword>
<dbReference type="EMBL" id="JANEYF010001837">
    <property type="protein sequence ID" value="KAJ8956143.1"/>
    <property type="molecule type" value="Genomic_DNA"/>
</dbReference>
<sequence>MQKFETYLKNLITRAKVRLVENSSHKSEYRNLLEGIFCTVMIFNKRRVGELQRMTVLGFLKNYNNIPSSEFERALTNSEKILYQSLKRIVIRGKRGRGVPVLFDKSTVESIEYLIAIRKNFDLAENTFLFGVPGTMNSISGYAVLRKHAKIALHDDQRALLITSTKLRKQLATITQIFKMEQNELEQLAKFMGHTGKTHAEYYRLPDDIYQTAKISKLLLLSKEGALEKFKGKKLEEIDIDVNVIEENGSDEEEEAYIPALNEALEDNSRDQRETEENCTENLKNMTTTSCTSRIKMKKILEAYLSSVDSGTKESCRNFL</sequence>
<organism evidence="1 2">
    <name type="scientific">Rhamnusium bicolor</name>
    <dbReference type="NCBI Taxonomy" id="1586634"/>
    <lineage>
        <taxon>Eukaryota</taxon>
        <taxon>Metazoa</taxon>
        <taxon>Ecdysozoa</taxon>
        <taxon>Arthropoda</taxon>
        <taxon>Hexapoda</taxon>
        <taxon>Insecta</taxon>
        <taxon>Pterygota</taxon>
        <taxon>Neoptera</taxon>
        <taxon>Endopterygota</taxon>
        <taxon>Coleoptera</taxon>
        <taxon>Polyphaga</taxon>
        <taxon>Cucujiformia</taxon>
        <taxon>Chrysomeloidea</taxon>
        <taxon>Cerambycidae</taxon>
        <taxon>Lepturinae</taxon>
        <taxon>Rhagiini</taxon>
        <taxon>Rhamnusium</taxon>
    </lineage>
</organism>
<dbReference type="AlphaFoldDB" id="A0AAV8YWH9"/>
<gene>
    <name evidence="1" type="ORF">NQ314_006769</name>
</gene>
<dbReference type="PANTHER" id="PTHR33480:SF1">
    <property type="entry name" value="TYR RECOMBINASE DOMAIN-CONTAINING PROTEIN"/>
    <property type="match status" value="1"/>
</dbReference>
<name>A0AAV8YWH9_9CUCU</name>
<evidence type="ECO:0000313" key="2">
    <source>
        <dbReference type="Proteomes" id="UP001162156"/>
    </source>
</evidence>
<accession>A0AAV8YWH9</accession>
<dbReference type="PANTHER" id="PTHR33480">
    <property type="entry name" value="SET DOMAIN-CONTAINING PROTEIN-RELATED"/>
    <property type="match status" value="1"/>
</dbReference>
<dbReference type="Proteomes" id="UP001162156">
    <property type="component" value="Unassembled WGS sequence"/>
</dbReference>
<evidence type="ECO:0000313" key="1">
    <source>
        <dbReference type="EMBL" id="KAJ8956143.1"/>
    </source>
</evidence>
<reference evidence="1" key="1">
    <citation type="journal article" date="2023" name="Insect Mol. Biol.">
        <title>Genome sequencing provides insights into the evolution of gene families encoding plant cell wall-degrading enzymes in longhorned beetles.</title>
        <authorList>
            <person name="Shin N.R."/>
            <person name="Okamura Y."/>
            <person name="Kirsch R."/>
            <person name="Pauchet Y."/>
        </authorList>
    </citation>
    <scope>NUCLEOTIDE SEQUENCE</scope>
    <source>
        <strain evidence="1">RBIC_L_NR</strain>
    </source>
</reference>
<comment type="caution">
    <text evidence="1">The sequence shown here is derived from an EMBL/GenBank/DDBJ whole genome shotgun (WGS) entry which is preliminary data.</text>
</comment>
<protein>
    <submittedName>
        <fullName evidence="1">Uncharacterized protein</fullName>
    </submittedName>
</protein>
<proteinExistence type="predicted"/>